<keyword evidence="3" id="KW-1185">Reference proteome</keyword>
<accession>A0ABY5HME8</accession>
<name>A0ABY5HME8_9GAMM</name>
<dbReference type="EMBL" id="CP073347">
    <property type="protein sequence ID" value="UTW13480.1"/>
    <property type="molecule type" value="Genomic_DNA"/>
</dbReference>
<feature type="compositionally biased region" description="Basic and acidic residues" evidence="1">
    <location>
        <begin position="40"/>
        <end position="64"/>
    </location>
</feature>
<sequence length="113" mass="13070">MTRLKKKRSDANRIEWGETAPRRSEKLADPTSYESRKRRSLDNRKKQKSVYEKQLEKEEREARLKAQQPQGGRLAEKIRRLNREKNAAEMADAKADSDASVEPAGDDQQDAKD</sequence>
<feature type="region of interest" description="Disordered" evidence="1">
    <location>
        <begin position="1"/>
        <end position="113"/>
    </location>
</feature>
<reference evidence="2" key="1">
    <citation type="submission" date="2021-04" db="EMBL/GenBank/DDBJ databases">
        <title>Oceanospirillales bacteria with DddD are important DMSP degraders in coastal seawater.</title>
        <authorList>
            <person name="Liu J."/>
        </authorList>
    </citation>
    <scope>NUCLEOTIDE SEQUENCE</scope>
    <source>
        <strain evidence="2">D13-1</strain>
    </source>
</reference>
<feature type="compositionally biased region" description="Acidic residues" evidence="1">
    <location>
        <begin position="104"/>
        <end position="113"/>
    </location>
</feature>
<evidence type="ECO:0000313" key="3">
    <source>
        <dbReference type="Proteomes" id="UP001058461"/>
    </source>
</evidence>
<proteinExistence type="predicted"/>
<protein>
    <submittedName>
        <fullName evidence="2">Uncharacterized protein</fullName>
    </submittedName>
</protein>
<gene>
    <name evidence="2" type="ORF">KDW95_07500</name>
</gene>
<evidence type="ECO:0000256" key="1">
    <source>
        <dbReference type="SAM" id="MobiDB-lite"/>
    </source>
</evidence>
<organism evidence="2 3">
    <name type="scientific">Marinobacterium rhizophilum</name>
    <dbReference type="NCBI Taxonomy" id="420402"/>
    <lineage>
        <taxon>Bacteria</taxon>
        <taxon>Pseudomonadati</taxon>
        <taxon>Pseudomonadota</taxon>
        <taxon>Gammaproteobacteria</taxon>
        <taxon>Oceanospirillales</taxon>
        <taxon>Oceanospirillaceae</taxon>
        <taxon>Marinobacterium</taxon>
    </lineage>
</organism>
<evidence type="ECO:0000313" key="2">
    <source>
        <dbReference type="EMBL" id="UTW13480.1"/>
    </source>
</evidence>
<dbReference type="RefSeq" id="WP_255855670.1">
    <property type="nucleotide sequence ID" value="NZ_CP073347.1"/>
</dbReference>
<feature type="compositionally biased region" description="Basic and acidic residues" evidence="1">
    <location>
        <begin position="9"/>
        <end position="28"/>
    </location>
</feature>
<feature type="compositionally biased region" description="Basic and acidic residues" evidence="1">
    <location>
        <begin position="74"/>
        <end position="97"/>
    </location>
</feature>
<dbReference type="Proteomes" id="UP001058461">
    <property type="component" value="Chromosome"/>
</dbReference>